<keyword evidence="1" id="KW-0472">Membrane</keyword>
<reference evidence="2" key="1">
    <citation type="submission" date="2021-06" db="EMBL/GenBank/DDBJ databases">
        <authorList>
            <person name="Kallberg Y."/>
            <person name="Tangrot J."/>
            <person name="Rosling A."/>
        </authorList>
    </citation>
    <scope>NUCLEOTIDE SEQUENCE</scope>
    <source>
        <strain evidence="2">FL130A</strain>
    </source>
</reference>
<dbReference type="OrthoDB" id="2355659at2759"/>
<protein>
    <submittedName>
        <fullName evidence="2">10747_t:CDS:1</fullName>
    </submittedName>
</protein>
<gene>
    <name evidence="2" type="ORF">ALEPTO_LOCUS6311</name>
</gene>
<keyword evidence="1" id="KW-0812">Transmembrane</keyword>
<keyword evidence="3" id="KW-1185">Reference proteome</keyword>
<organism evidence="2 3">
    <name type="scientific">Ambispora leptoticha</name>
    <dbReference type="NCBI Taxonomy" id="144679"/>
    <lineage>
        <taxon>Eukaryota</taxon>
        <taxon>Fungi</taxon>
        <taxon>Fungi incertae sedis</taxon>
        <taxon>Mucoromycota</taxon>
        <taxon>Glomeromycotina</taxon>
        <taxon>Glomeromycetes</taxon>
        <taxon>Archaeosporales</taxon>
        <taxon>Ambisporaceae</taxon>
        <taxon>Ambispora</taxon>
    </lineage>
</organism>
<sequence length="204" mass="22885">MLSKCCLCIDLKTGTLILASLGAVLNFCNAWRISGLSSEQLGTVYSAMAFYYLAIGFICATGFVGVLKNKINYVKLFAYYYWFHLLLGLTLSIVFSVLAFHYDRDICQKVIEQPDIDIDFDACMKIYLRTVSSMVVLLGLTCLIELHFCLAIWAYYQNLRSEFSNLVPATHNIYYSPIPAYVVIPPPAYDSIPGANSDEKTSSK</sequence>
<evidence type="ECO:0000256" key="1">
    <source>
        <dbReference type="SAM" id="Phobius"/>
    </source>
</evidence>
<dbReference type="EMBL" id="CAJVPS010002094">
    <property type="protein sequence ID" value="CAG8560129.1"/>
    <property type="molecule type" value="Genomic_DNA"/>
</dbReference>
<evidence type="ECO:0000313" key="2">
    <source>
        <dbReference type="EMBL" id="CAG8560129.1"/>
    </source>
</evidence>
<feature type="transmembrane region" description="Helical" evidence="1">
    <location>
        <begin position="49"/>
        <end position="67"/>
    </location>
</feature>
<evidence type="ECO:0000313" key="3">
    <source>
        <dbReference type="Proteomes" id="UP000789508"/>
    </source>
</evidence>
<name>A0A9N9FVZ2_9GLOM</name>
<feature type="transmembrane region" description="Helical" evidence="1">
    <location>
        <begin position="79"/>
        <end position="102"/>
    </location>
</feature>
<comment type="caution">
    <text evidence="2">The sequence shown here is derived from an EMBL/GenBank/DDBJ whole genome shotgun (WGS) entry which is preliminary data.</text>
</comment>
<keyword evidence="1" id="KW-1133">Transmembrane helix</keyword>
<accession>A0A9N9FVZ2</accession>
<proteinExistence type="predicted"/>
<feature type="transmembrane region" description="Helical" evidence="1">
    <location>
        <begin position="134"/>
        <end position="156"/>
    </location>
</feature>
<dbReference type="AlphaFoldDB" id="A0A9N9FVZ2"/>
<dbReference type="Proteomes" id="UP000789508">
    <property type="component" value="Unassembled WGS sequence"/>
</dbReference>